<evidence type="ECO:0000313" key="3">
    <source>
        <dbReference type="EMBL" id="THU80258.1"/>
    </source>
</evidence>
<feature type="region of interest" description="Disordered" evidence="1">
    <location>
        <begin position="45"/>
        <end position="64"/>
    </location>
</feature>
<feature type="chain" id="PRO_5020752179" evidence="2">
    <location>
        <begin position="24"/>
        <end position="208"/>
    </location>
</feature>
<dbReference type="EMBL" id="ML179923">
    <property type="protein sequence ID" value="THU80258.1"/>
    <property type="molecule type" value="Genomic_DNA"/>
</dbReference>
<keyword evidence="4" id="KW-1185">Reference proteome</keyword>
<keyword evidence="2" id="KW-0732">Signal</keyword>
<dbReference type="Proteomes" id="UP000297245">
    <property type="component" value="Unassembled WGS sequence"/>
</dbReference>
<reference evidence="3 4" key="1">
    <citation type="journal article" date="2019" name="Nat. Ecol. Evol.">
        <title>Megaphylogeny resolves global patterns of mushroom evolution.</title>
        <authorList>
            <person name="Varga T."/>
            <person name="Krizsan K."/>
            <person name="Foldi C."/>
            <person name="Dima B."/>
            <person name="Sanchez-Garcia M."/>
            <person name="Sanchez-Ramirez S."/>
            <person name="Szollosi G.J."/>
            <person name="Szarkandi J.G."/>
            <person name="Papp V."/>
            <person name="Albert L."/>
            <person name="Andreopoulos W."/>
            <person name="Angelini C."/>
            <person name="Antonin V."/>
            <person name="Barry K.W."/>
            <person name="Bougher N.L."/>
            <person name="Buchanan P."/>
            <person name="Buyck B."/>
            <person name="Bense V."/>
            <person name="Catcheside P."/>
            <person name="Chovatia M."/>
            <person name="Cooper J."/>
            <person name="Damon W."/>
            <person name="Desjardin D."/>
            <person name="Finy P."/>
            <person name="Geml J."/>
            <person name="Haridas S."/>
            <person name="Hughes K."/>
            <person name="Justo A."/>
            <person name="Karasinski D."/>
            <person name="Kautmanova I."/>
            <person name="Kiss B."/>
            <person name="Kocsube S."/>
            <person name="Kotiranta H."/>
            <person name="LaButti K.M."/>
            <person name="Lechner B.E."/>
            <person name="Liimatainen K."/>
            <person name="Lipzen A."/>
            <person name="Lukacs Z."/>
            <person name="Mihaltcheva S."/>
            <person name="Morgado L.N."/>
            <person name="Niskanen T."/>
            <person name="Noordeloos M.E."/>
            <person name="Ohm R.A."/>
            <person name="Ortiz-Santana B."/>
            <person name="Ovrebo C."/>
            <person name="Racz N."/>
            <person name="Riley R."/>
            <person name="Savchenko A."/>
            <person name="Shiryaev A."/>
            <person name="Soop K."/>
            <person name="Spirin V."/>
            <person name="Szebenyi C."/>
            <person name="Tomsovsky M."/>
            <person name="Tulloss R.E."/>
            <person name="Uehling J."/>
            <person name="Grigoriev I.V."/>
            <person name="Vagvolgyi C."/>
            <person name="Papp T."/>
            <person name="Martin F.M."/>
            <person name="Miettinen O."/>
            <person name="Hibbett D.S."/>
            <person name="Nagy L.G."/>
        </authorList>
    </citation>
    <scope>NUCLEOTIDE SEQUENCE [LARGE SCALE GENOMIC DNA]</scope>
    <source>
        <strain evidence="3 4">CBS 962.96</strain>
    </source>
</reference>
<evidence type="ECO:0000256" key="2">
    <source>
        <dbReference type="SAM" id="SignalP"/>
    </source>
</evidence>
<gene>
    <name evidence="3" type="ORF">K435DRAFT_972837</name>
</gene>
<organism evidence="3 4">
    <name type="scientific">Dendrothele bispora (strain CBS 962.96)</name>
    <dbReference type="NCBI Taxonomy" id="1314807"/>
    <lineage>
        <taxon>Eukaryota</taxon>
        <taxon>Fungi</taxon>
        <taxon>Dikarya</taxon>
        <taxon>Basidiomycota</taxon>
        <taxon>Agaricomycotina</taxon>
        <taxon>Agaricomycetes</taxon>
        <taxon>Agaricomycetidae</taxon>
        <taxon>Agaricales</taxon>
        <taxon>Agaricales incertae sedis</taxon>
        <taxon>Dendrothele</taxon>
    </lineage>
</organism>
<dbReference type="OrthoDB" id="2962003at2759"/>
<feature type="compositionally biased region" description="Low complexity" evidence="1">
    <location>
        <begin position="45"/>
        <end position="54"/>
    </location>
</feature>
<evidence type="ECO:0000256" key="1">
    <source>
        <dbReference type="SAM" id="MobiDB-lite"/>
    </source>
</evidence>
<dbReference type="AlphaFoldDB" id="A0A4S8KXF5"/>
<name>A0A4S8KXF5_DENBC</name>
<proteinExistence type="predicted"/>
<sequence length="208" mass="21821">MMKSHTFKLLCATTLLLFGSVSGQDQTTVTFFGVIPSNQASLLTASRTSTTRPSNGFPEPTESADITITPVGTADSGSETTYSFREAVSFNLNPPSGDAQAWTVEGTLVESASGYRAVESQVFNPTSSGTVTVGVISGNCTFNEDGSGVCFQTEAGNPSDTSTLTGVVVPVMTTAFDINENHAVGLGHRGIEEAWVLVSIVMMLMLVF</sequence>
<feature type="signal peptide" evidence="2">
    <location>
        <begin position="1"/>
        <end position="23"/>
    </location>
</feature>
<evidence type="ECO:0000313" key="4">
    <source>
        <dbReference type="Proteomes" id="UP000297245"/>
    </source>
</evidence>
<accession>A0A4S8KXF5</accession>
<protein>
    <submittedName>
        <fullName evidence="3">Uncharacterized protein</fullName>
    </submittedName>
</protein>